<proteinExistence type="predicted"/>
<dbReference type="InterPro" id="IPR015867">
    <property type="entry name" value="N-reg_PII/ATP_PRibTrfase_C"/>
</dbReference>
<organism evidence="1 2">
    <name type="scientific">Thiothrix litoralis</name>
    <dbReference type="NCBI Taxonomy" id="2891210"/>
    <lineage>
        <taxon>Bacteria</taxon>
        <taxon>Pseudomonadati</taxon>
        <taxon>Pseudomonadota</taxon>
        <taxon>Gammaproteobacteria</taxon>
        <taxon>Thiotrichales</taxon>
        <taxon>Thiotrichaceae</taxon>
        <taxon>Thiothrix</taxon>
    </lineage>
</organism>
<gene>
    <name evidence="1" type="ORF">J9253_19330</name>
</gene>
<dbReference type="SUPFAM" id="SSF54913">
    <property type="entry name" value="GlnB-like"/>
    <property type="match status" value="1"/>
</dbReference>
<evidence type="ECO:0000313" key="1">
    <source>
        <dbReference type="EMBL" id="QTR46101.1"/>
    </source>
</evidence>
<dbReference type="RefSeq" id="WP_210222468.1">
    <property type="nucleotide sequence ID" value="NZ_CP072801.1"/>
</dbReference>
<dbReference type="Proteomes" id="UP000672039">
    <property type="component" value="Chromosome"/>
</dbReference>
<sequence>MPSIIPPLEPHKVITCILPKGRAMHLMQALTKERGLTAVDVHYARGNGRLTPLRYRGIGETSEKEVLTVAVPATQADELFEYIYEFAEINQPHGGLMYMHALLQATRHVLPDLPEEQD</sequence>
<dbReference type="EMBL" id="CP072801">
    <property type="protein sequence ID" value="QTR46101.1"/>
    <property type="molecule type" value="Genomic_DNA"/>
</dbReference>
<name>A0ABX7WS98_9GAMM</name>
<reference evidence="1 2" key="1">
    <citation type="submission" date="2021-04" db="EMBL/GenBank/DDBJ databases">
        <title>Genomics, taxonomy and metabolism of representatives of sulfur bacteria of the genus Thiothrix: Thiothrix fructosivorans QT, Thiothrix unzii A1T and three new species, Thiothrix subterranea sp. nov., Thiothrix litoralis sp. nov. and 'Candidatus Thiothrix anitrata' sp. nov.</title>
        <authorList>
            <person name="Ravin N.V."/>
            <person name="Smolyakov D."/>
            <person name="Rudenko T.S."/>
            <person name="Mardanov A.V."/>
            <person name="Beletsky A.V."/>
            <person name="Markov N.D."/>
            <person name="Fomenkov A.I."/>
            <person name="Roberts R.J."/>
            <person name="Karnachuk O.V."/>
            <person name="Novikov A."/>
            <person name="Grabovich M.Y."/>
        </authorList>
    </citation>
    <scope>NUCLEOTIDE SEQUENCE [LARGE SCALE GENOMIC DNA]</scope>
    <source>
        <strain evidence="1 2">AS</strain>
    </source>
</reference>
<protein>
    <recommendedName>
        <fullName evidence="3">Nitrogen regulatory protein P-II family</fullName>
    </recommendedName>
</protein>
<dbReference type="Gene3D" id="3.30.70.120">
    <property type="match status" value="1"/>
</dbReference>
<evidence type="ECO:0008006" key="3">
    <source>
        <dbReference type="Google" id="ProtNLM"/>
    </source>
</evidence>
<dbReference type="InterPro" id="IPR011322">
    <property type="entry name" value="N-reg_PII-like_a/b"/>
</dbReference>
<accession>A0ABX7WS98</accession>
<keyword evidence="2" id="KW-1185">Reference proteome</keyword>
<evidence type="ECO:0000313" key="2">
    <source>
        <dbReference type="Proteomes" id="UP000672039"/>
    </source>
</evidence>